<keyword evidence="2" id="KW-1185">Reference proteome</keyword>
<dbReference type="Proteomes" id="UP000322838">
    <property type="component" value="Segment"/>
</dbReference>
<proteinExistence type="predicted"/>
<accession>A0A5C2H901</accession>
<protein>
    <submittedName>
        <fullName evidence="1">Uncharacterized protein</fullName>
    </submittedName>
</protein>
<reference evidence="2" key="1">
    <citation type="submission" date="2019-07" db="EMBL/GenBank/DDBJ databases">
        <authorList>
            <person name="Cubo M.T."/>
            <person name="Espuny M.D.R."/>
            <person name="Balsanelli E."/>
        </authorList>
    </citation>
    <scope>NUCLEOTIDE SEQUENCE [LARGE SCALE GENOMIC DNA]</scope>
</reference>
<evidence type="ECO:0000313" key="2">
    <source>
        <dbReference type="Proteomes" id="UP000322838"/>
    </source>
</evidence>
<evidence type="ECO:0000313" key="1">
    <source>
        <dbReference type="EMBL" id="QEP29879.1"/>
    </source>
</evidence>
<dbReference type="EMBL" id="MN228696">
    <property type="protein sequence ID" value="QEP29879.1"/>
    <property type="molecule type" value="Genomic_DNA"/>
</dbReference>
<name>A0A5C2H901_9CAUD</name>
<gene>
    <name evidence="1" type="ORF">Smphiort11_081</name>
</gene>
<sequence length="631" mass="67416">MTSKISAEMIEGFQYTSPNKWGGSIESMFSSGIKIFLIPAGTYTFDAPFTIPDNSIIIAETGTIFEPTFEPIGVDRATPLITLGLGVCVNYLKTNLPTGIDTIRSLVKVQSQCQVDYFEANSVGYNINRQEGGSTDLISGALLIEDAQHVRIGQVLINRFDRGWCIVNSTDVVIEKLRNLETLMGGYIHGSRDIHVMTGFTTSLSAVSAIALPRPRGPMTPGLNSLVLGGCSDSSFGLGGGWQAFDMLEHGVRIGAVASGTTVPNQRIAFGAVKIYRSYGCGFKQDDADAFNIKRITIESLYTEDVGNGNWFGTPGYMNYASNDGVNYIDTPLVDNDGNKESLAIRNSQHVQIGSFMNRALSQAQSGYIGCWVERSNHVHILFADTEKSRTAGIQVQAGGTTSPEAIYIKGRTSDNIGAGVKYEASASDAVWRDVWVDVDSQNNGSYDFEVTLNQSGGSPFATKASGIKGFARGGVSGIVNVPSLILTDADFIDEVESEGVFTPSISFATPGDLALSAVTASGRWKRKGRQIYVEGAFTGTPTFTVAASGNLRLTGMPFNAASSVGNIVIQSLSSLIDWNSRTMLIINPTNGNSFLEMRGLVAAAGSAPIQSTEITSGSPLTINYAGEYRS</sequence>
<organism evidence="1 2">
    <name type="scientific">Sinorhizobium phage ort11</name>
    <dbReference type="NCBI Taxonomy" id="2599764"/>
    <lineage>
        <taxon>Viruses</taxon>
        <taxon>Duplodnaviria</taxon>
        <taxon>Heunggongvirae</taxon>
        <taxon>Uroviricota</taxon>
        <taxon>Caudoviricetes</taxon>
        <taxon>Schitoviridae</taxon>
        <taxon>Huelvavirus</taxon>
        <taxon>Huelvavirus ort11</taxon>
    </lineage>
</organism>